<feature type="transmembrane region" description="Helical" evidence="1">
    <location>
        <begin position="21"/>
        <end position="41"/>
    </location>
</feature>
<reference evidence="2 3" key="1">
    <citation type="journal article" date="2019" name="Vet. Microbiol.">
        <title>Development of multi locus sequence typing (MLST) of Rodentibacter pneumotropicus.</title>
        <authorList>
            <person name="Adhikary S."/>
            <person name="Bisgaard M."/>
            <person name="Boot R."/>
            <person name="Benga L."/>
            <person name="Nicklas W."/>
            <person name="Christensen H."/>
        </authorList>
    </citation>
    <scope>NUCLEOTIDE SEQUENCE [LARGE SCALE GENOMIC DNA]</scope>
    <source>
        <strain evidence="2 3">Ac84</strain>
    </source>
</reference>
<evidence type="ECO:0000256" key="1">
    <source>
        <dbReference type="SAM" id="Phobius"/>
    </source>
</evidence>
<accession>A0A4S2Q0B4</accession>
<gene>
    <name evidence="2" type="ORF">D3M78_04955</name>
</gene>
<protein>
    <recommendedName>
        <fullName evidence="4">Inner membrane,YgjV-like protein</fullName>
    </recommendedName>
</protein>
<dbReference type="InterPro" id="IPR019629">
    <property type="entry name" value="Uncharacterised_HI1736/YgjV"/>
</dbReference>
<keyword evidence="1" id="KW-0812">Transmembrane</keyword>
<dbReference type="EMBL" id="QXNI01000025">
    <property type="protein sequence ID" value="THA09850.1"/>
    <property type="molecule type" value="Genomic_DNA"/>
</dbReference>
<proteinExistence type="predicted"/>
<evidence type="ECO:0000313" key="3">
    <source>
        <dbReference type="Proteomes" id="UP000306758"/>
    </source>
</evidence>
<name>A0A4S2Q0B4_9PAST</name>
<evidence type="ECO:0000313" key="2">
    <source>
        <dbReference type="EMBL" id="THA09850.1"/>
    </source>
</evidence>
<organism evidence="2 3">
    <name type="scientific">Rodentibacter pneumotropicus</name>
    <dbReference type="NCBI Taxonomy" id="758"/>
    <lineage>
        <taxon>Bacteria</taxon>
        <taxon>Pseudomonadati</taxon>
        <taxon>Pseudomonadota</taxon>
        <taxon>Gammaproteobacteria</taxon>
        <taxon>Pasteurellales</taxon>
        <taxon>Pasteurellaceae</taxon>
        <taxon>Rodentibacter</taxon>
    </lineage>
</organism>
<keyword evidence="1" id="KW-1133">Transmembrane helix</keyword>
<dbReference type="Pfam" id="PF10688">
    <property type="entry name" value="Imp-YgjV"/>
    <property type="match status" value="1"/>
</dbReference>
<sequence length="94" mass="10763">MRTFILAKDWSGIMELNSIELLGYMATFFVATSFLFKSIVYLRIVNSIGDVLFVIYGVIIDAYPVAVLNAFLVCVNLYQLYRLKKEQPLSKTLK</sequence>
<dbReference type="Proteomes" id="UP000306758">
    <property type="component" value="Unassembled WGS sequence"/>
</dbReference>
<feature type="transmembrane region" description="Helical" evidence="1">
    <location>
        <begin position="53"/>
        <end position="78"/>
    </location>
</feature>
<keyword evidence="1" id="KW-0472">Membrane</keyword>
<evidence type="ECO:0008006" key="4">
    <source>
        <dbReference type="Google" id="ProtNLM"/>
    </source>
</evidence>
<comment type="caution">
    <text evidence="2">The sequence shown here is derived from an EMBL/GenBank/DDBJ whole genome shotgun (WGS) entry which is preliminary data.</text>
</comment>
<dbReference type="RefSeq" id="WP_136123387.1">
    <property type="nucleotide sequence ID" value="NZ_QXNI01000025.1"/>
</dbReference>
<dbReference type="AlphaFoldDB" id="A0A4S2Q0B4"/>